<dbReference type="Gene3D" id="2.40.420.20">
    <property type="match status" value="1"/>
</dbReference>
<feature type="domain" description="Multidrug resistance protein MdtA-like C-terminal permuted SH3" evidence="4">
    <location>
        <begin position="144"/>
        <end position="200"/>
    </location>
</feature>
<gene>
    <name evidence="5" type="ORF">DCP75_03495</name>
</gene>
<sequence>QVTAAEVNLGFTTIKAPISGRIGRSQVSPGDLVGPSSGDLTTLVSIDPIEALFQVSEATYIDQISQRVTANPTVDDLKNIEVTLELADGLQYPEVGQIDYFGNRIDAATGTMEARARIPNPYGLLVPGQYVRVTLQDTALKDGLFVPLAAVQADQQGAFVLVVAGDGTVQRSNAQLGERLDDMVLVTGGLQAGDRGIVRG</sequence>
<dbReference type="InterPro" id="IPR006143">
    <property type="entry name" value="RND_pump_MFP"/>
</dbReference>
<evidence type="ECO:0000256" key="1">
    <source>
        <dbReference type="ARBA" id="ARBA00004519"/>
    </source>
</evidence>
<dbReference type="GO" id="GO:0046677">
    <property type="term" value="P:response to antibiotic"/>
    <property type="evidence" value="ECO:0007669"/>
    <property type="project" value="TreeGrafter"/>
</dbReference>
<dbReference type="Gene3D" id="2.40.30.170">
    <property type="match status" value="1"/>
</dbReference>
<dbReference type="Pfam" id="PF25967">
    <property type="entry name" value="RND-MFP_C"/>
    <property type="match status" value="1"/>
</dbReference>
<evidence type="ECO:0000313" key="5">
    <source>
        <dbReference type="EMBL" id="HAN26781.1"/>
    </source>
</evidence>
<evidence type="ECO:0000313" key="6">
    <source>
        <dbReference type="Proteomes" id="UP000259273"/>
    </source>
</evidence>
<dbReference type="PANTHER" id="PTHR30158">
    <property type="entry name" value="ACRA/E-RELATED COMPONENT OF DRUG EFFLUX TRANSPORTER"/>
    <property type="match status" value="1"/>
</dbReference>
<dbReference type="Pfam" id="PF25944">
    <property type="entry name" value="Beta-barrel_RND"/>
    <property type="match status" value="1"/>
</dbReference>
<dbReference type="NCBIfam" id="TIGR01730">
    <property type="entry name" value="RND_mfp"/>
    <property type="match status" value="1"/>
</dbReference>
<evidence type="ECO:0000259" key="4">
    <source>
        <dbReference type="Pfam" id="PF25967"/>
    </source>
</evidence>
<dbReference type="GO" id="GO:0015721">
    <property type="term" value="P:bile acid and bile salt transport"/>
    <property type="evidence" value="ECO:0007669"/>
    <property type="project" value="TreeGrafter"/>
</dbReference>
<evidence type="ECO:0000259" key="3">
    <source>
        <dbReference type="Pfam" id="PF25944"/>
    </source>
</evidence>
<comment type="subcellular location">
    <subcellularLocation>
        <location evidence="1">Cell inner membrane</location>
        <topology evidence="1">Lipid-anchor</topology>
    </subcellularLocation>
</comment>
<name>A0A3C1KJK9_9GAMM</name>
<dbReference type="InterPro" id="IPR058626">
    <property type="entry name" value="MdtA-like_b-barrel"/>
</dbReference>
<feature type="domain" description="Multidrug resistance protein MdtA-like beta-barrel" evidence="3">
    <location>
        <begin position="48"/>
        <end position="137"/>
    </location>
</feature>
<comment type="similarity">
    <text evidence="2">Belongs to the membrane fusion protein (MFP) (TC 8.A.1) family.</text>
</comment>
<dbReference type="GO" id="GO:0022857">
    <property type="term" value="F:transmembrane transporter activity"/>
    <property type="evidence" value="ECO:0007669"/>
    <property type="project" value="InterPro"/>
</dbReference>
<dbReference type="AlphaFoldDB" id="A0A3C1KJK9"/>
<dbReference type="SUPFAM" id="SSF111369">
    <property type="entry name" value="HlyD-like secretion proteins"/>
    <property type="match status" value="1"/>
</dbReference>
<dbReference type="Gene3D" id="2.40.50.100">
    <property type="match status" value="1"/>
</dbReference>
<dbReference type="STRING" id="1121937.GCA_000423125_01850"/>
<dbReference type="EMBL" id="DMND01000057">
    <property type="protein sequence ID" value="HAN26781.1"/>
    <property type="molecule type" value="Genomic_DNA"/>
</dbReference>
<feature type="non-terminal residue" evidence="5">
    <location>
        <position position="1"/>
    </location>
</feature>
<reference evidence="5 6" key="1">
    <citation type="journal article" date="2018" name="Nat. Biotechnol.">
        <title>A standardized bacterial taxonomy based on genome phylogeny substantially revises the tree of life.</title>
        <authorList>
            <person name="Parks D.H."/>
            <person name="Chuvochina M."/>
            <person name="Waite D.W."/>
            <person name="Rinke C."/>
            <person name="Skarshewski A."/>
            <person name="Chaumeil P.A."/>
            <person name="Hugenholtz P."/>
        </authorList>
    </citation>
    <scope>NUCLEOTIDE SEQUENCE [LARGE SCALE GENOMIC DNA]</scope>
    <source>
        <strain evidence="5">UBA9158</strain>
    </source>
</reference>
<dbReference type="InterPro" id="IPR058627">
    <property type="entry name" value="MdtA-like_C"/>
</dbReference>
<dbReference type="GO" id="GO:0005886">
    <property type="term" value="C:plasma membrane"/>
    <property type="evidence" value="ECO:0007669"/>
    <property type="project" value="TreeGrafter"/>
</dbReference>
<feature type="non-terminal residue" evidence="5">
    <location>
        <position position="200"/>
    </location>
</feature>
<protein>
    <submittedName>
        <fullName evidence="5">Efflux transporter periplasmic adaptor subunit</fullName>
    </submittedName>
</protein>
<evidence type="ECO:0000256" key="2">
    <source>
        <dbReference type="ARBA" id="ARBA00009477"/>
    </source>
</evidence>
<proteinExistence type="inferred from homology"/>
<organism evidence="5 6">
    <name type="scientific">Haliea salexigens</name>
    <dbReference type="NCBI Taxonomy" id="287487"/>
    <lineage>
        <taxon>Bacteria</taxon>
        <taxon>Pseudomonadati</taxon>
        <taxon>Pseudomonadota</taxon>
        <taxon>Gammaproteobacteria</taxon>
        <taxon>Cellvibrionales</taxon>
        <taxon>Halieaceae</taxon>
        <taxon>Haliea</taxon>
    </lineage>
</organism>
<dbReference type="PANTHER" id="PTHR30158:SF3">
    <property type="entry name" value="MULTIDRUG EFFLUX PUMP SUBUNIT ACRA-RELATED"/>
    <property type="match status" value="1"/>
</dbReference>
<dbReference type="Proteomes" id="UP000259273">
    <property type="component" value="Unassembled WGS sequence"/>
</dbReference>
<comment type="caution">
    <text evidence="5">The sequence shown here is derived from an EMBL/GenBank/DDBJ whole genome shotgun (WGS) entry which is preliminary data.</text>
</comment>
<accession>A0A3C1KJK9</accession>
<dbReference type="Gene3D" id="1.10.287.470">
    <property type="entry name" value="Helix hairpin bin"/>
    <property type="match status" value="1"/>
</dbReference>